<accession>A0A9J6RLN4</accession>
<proteinExistence type="predicted"/>
<sequence length="147" mass="17189">MKILLYTIAVTIFPLTAIPCESDKVHEKYTAKDCSLAISNLSALINDKNYYVNYTKNHKDFDAIYSKHKELISSNHEAIEICLVYYEPKKLFDIYTYVALLTMNYKNMYSADSLQKHHKYIDKTYTKEHLELIEALEAYTRPSTNAR</sequence>
<name>A0A9J6RLN4_9GAMM</name>
<protein>
    <submittedName>
        <fullName evidence="1">Uncharacterized protein</fullName>
    </submittedName>
</protein>
<dbReference type="EMBL" id="JAPTGG010000006">
    <property type="protein sequence ID" value="MCZ0865233.1"/>
    <property type="molecule type" value="Genomic_DNA"/>
</dbReference>
<keyword evidence="2" id="KW-1185">Reference proteome</keyword>
<evidence type="ECO:0000313" key="1">
    <source>
        <dbReference type="EMBL" id="MCZ0865233.1"/>
    </source>
</evidence>
<dbReference type="AlphaFoldDB" id="A0A9J6RLN4"/>
<organism evidence="1 2">
    <name type="scientific">Dasania phycosphaerae</name>
    <dbReference type="NCBI Taxonomy" id="2950436"/>
    <lineage>
        <taxon>Bacteria</taxon>
        <taxon>Pseudomonadati</taxon>
        <taxon>Pseudomonadota</taxon>
        <taxon>Gammaproteobacteria</taxon>
        <taxon>Cellvibrionales</taxon>
        <taxon>Spongiibacteraceae</taxon>
        <taxon>Dasania</taxon>
    </lineage>
</organism>
<dbReference type="Proteomes" id="UP001069090">
    <property type="component" value="Unassembled WGS sequence"/>
</dbReference>
<comment type="caution">
    <text evidence="1">The sequence shown here is derived from an EMBL/GenBank/DDBJ whole genome shotgun (WGS) entry which is preliminary data.</text>
</comment>
<dbReference type="RefSeq" id="WP_258331382.1">
    <property type="nucleotide sequence ID" value="NZ_JAPTGG010000006.1"/>
</dbReference>
<evidence type="ECO:0000313" key="2">
    <source>
        <dbReference type="Proteomes" id="UP001069090"/>
    </source>
</evidence>
<reference evidence="1 2" key="1">
    <citation type="submission" date="2022-12" db="EMBL/GenBank/DDBJ databases">
        <title>Dasania phycosphaerae sp. nov., isolated from particulate material of the south coast of Korea.</title>
        <authorList>
            <person name="Jiang Y."/>
        </authorList>
    </citation>
    <scope>NUCLEOTIDE SEQUENCE [LARGE SCALE GENOMIC DNA]</scope>
    <source>
        <strain evidence="1 2">GY-19</strain>
    </source>
</reference>
<gene>
    <name evidence="1" type="ORF">O0V09_08485</name>
</gene>